<feature type="compositionally biased region" description="Low complexity" evidence="6">
    <location>
        <begin position="66"/>
        <end position="84"/>
    </location>
</feature>
<dbReference type="EMBL" id="BAAAMJ010000068">
    <property type="protein sequence ID" value="GAA1931931.1"/>
    <property type="molecule type" value="Genomic_DNA"/>
</dbReference>
<feature type="compositionally biased region" description="Basic and acidic residues" evidence="6">
    <location>
        <begin position="201"/>
        <end position="214"/>
    </location>
</feature>
<evidence type="ECO:0000259" key="9">
    <source>
        <dbReference type="Pfam" id="PF10708"/>
    </source>
</evidence>
<feature type="region of interest" description="Disordered" evidence="6">
    <location>
        <begin position="1"/>
        <end position="302"/>
    </location>
</feature>
<reference evidence="11" key="1">
    <citation type="journal article" date="2019" name="Int. J. Syst. Evol. Microbiol.">
        <title>The Global Catalogue of Microorganisms (GCM) 10K type strain sequencing project: providing services to taxonomists for standard genome sequencing and annotation.</title>
        <authorList>
            <consortium name="The Broad Institute Genomics Platform"/>
            <consortium name="The Broad Institute Genome Sequencing Center for Infectious Disease"/>
            <person name="Wu L."/>
            <person name="Ma J."/>
        </authorList>
    </citation>
    <scope>NUCLEOTIDE SEQUENCE [LARGE SCALE GENOMIC DNA]</scope>
    <source>
        <strain evidence="11">JCM 13581</strain>
    </source>
</reference>
<keyword evidence="3 7" id="KW-0812">Transmembrane</keyword>
<evidence type="ECO:0000256" key="3">
    <source>
        <dbReference type="ARBA" id="ARBA00022692"/>
    </source>
</evidence>
<protein>
    <recommendedName>
        <fullName evidence="12">RDD family protein</fullName>
    </recommendedName>
</protein>
<feature type="compositionally biased region" description="Low complexity" evidence="6">
    <location>
        <begin position="230"/>
        <end position="239"/>
    </location>
</feature>
<proteinExistence type="predicted"/>
<feature type="domain" description="DUF2510" evidence="9">
    <location>
        <begin position="15"/>
        <end position="45"/>
    </location>
</feature>
<dbReference type="InterPro" id="IPR010432">
    <property type="entry name" value="RDD"/>
</dbReference>
<feature type="compositionally biased region" description="Low complexity" evidence="6">
    <location>
        <begin position="163"/>
        <end position="173"/>
    </location>
</feature>
<feature type="compositionally biased region" description="Pro residues" evidence="6">
    <location>
        <begin position="174"/>
        <end position="187"/>
    </location>
</feature>
<name>A0ABN2PU04_9ACTN</name>
<keyword evidence="11" id="KW-1185">Reference proteome</keyword>
<evidence type="ECO:0000256" key="4">
    <source>
        <dbReference type="ARBA" id="ARBA00022989"/>
    </source>
</evidence>
<comment type="caution">
    <text evidence="10">The sequence shown here is derived from an EMBL/GenBank/DDBJ whole genome shotgun (WGS) entry which is preliminary data.</text>
</comment>
<feature type="transmembrane region" description="Helical" evidence="7">
    <location>
        <begin position="322"/>
        <end position="344"/>
    </location>
</feature>
<dbReference type="InterPro" id="IPR018929">
    <property type="entry name" value="DUF2510"/>
</dbReference>
<accession>A0ABN2PU04</accession>
<evidence type="ECO:0000256" key="2">
    <source>
        <dbReference type="ARBA" id="ARBA00022475"/>
    </source>
</evidence>
<dbReference type="PANTHER" id="PTHR36115">
    <property type="entry name" value="PROLINE-RICH ANTIGEN HOMOLOG-RELATED"/>
    <property type="match status" value="1"/>
</dbReference>
<feature type="domain" description="RDD" evidence="8">
    <location>
        <begin position="316"/>
        <end position="466"/>
    </location>
</feature>
<keyword evidence="2" id="KW-1003">Cell membrane</keyword>
<dbReference type="RefSeq" id="WP_344265541.1">
    <property type="nucleotide sequence ID" value="NZ_BAAAMJ010000068.1"/>
</dbReference>
<sequence>MSSPPAGTAGGSPGPGWYPDPSIPEYIRYWDGLSWVPGSSRPEPENGQPAPAPPEGVVPRAAPGPVASQGQAPSGSAPGGASSAVPPPSKAEETGPVYFDEDPMPPRPQEPGGSPAQAGPQAAGPAPLPELRGRGGVTPAADASAPAGPVPSAVDPRGAFLRPTGTGASASPGPATPTTPAAPPGPTAPAASGAGTPQAARGEREQTIGLRRTELPAGGSWARQVRELVEQGPEAGGVPVPAPRPEPVKLTPPARDAAPVVRQAAPQGLSGLPAPAPGPSGPPTAAVPQPAAPAAPWEPSPPPVRLFGSAEQAYPAGLGRRLLARLLDSLVPLAGAAAVAWPLVDRAREHIQQKVTAVEQAGVTRDIWLVDATTGPYLALVIGAFLVAGLLWDALPTALWGRTAGKALCGIRVLDLEGQEPPAFGAALRRWLVFGALAVVLIGVVNVAWCLRDRPWRQCWHDKAAGTYVAVR</sequence>
<evidence type="ECO:0000256" key="7">
    <source>
        <dbReference type="SAM" id="Phobius"/>
    </source>
</evidence>
<organism evidence="10 11">
    <name type="scientific">Streptomyces sodiiphilus</name>
    <dbReference type="NCBI Taxonomy" id="226217"/>
    <lineage>
        <taxon>Bacteria</taxon>
        <taxon>Bacillati</taxon>
        <taxon>Actinomycetota</taxon>
        <taxon>Actinomycetes</taxon>
        <taxon>Kitasatosporales</taxon>
        <taxon>Streptomycetaceae</taxon>
        <taxon>Streptomyces</taxon>
    </lineage>
</organism>
<keyword evidence="5 7" id="KW-0472">Membrane</keyword>
<feature type="transmembrane region" description="Helical" evidence="7">
    <location>
        <begin position="375"/>
        <end position="392"/>
    </location>
</feature>
<evidence type="ECO:0000259" key="8">
    <source>
        <dbReference type="Pfam" id="PF06271"/>
    </source>
</evidence>
<feature type="compositionally biased region" description="Low complexity" evidence="6">
    <location>
        <begin position="139"/>
        <end position="156"/>
    </location>
</feature>
<comment type="subcellular location">
    <subcellularLocation>
        <location evidence="1">Cell membrane</location>
        <topology evidence="1">Multi-pass membrane protein</topology>
    </subcellularLocation>
</comment>
<feature type="compositionally biased region" description="Low complexity" evidence="6">
    <location>
        <begin position="188"/>
        <end position="200"/>
    </location>
</feature>
<gene>
    <name evidence="10" type="ORF">GCM10009716_43970</name>
</gene>
<evidence type="ECO:0000313" key="11">
    <source>
        <dbReference type="Proteomes" id="UP001501303"/>
    </source>
</evidence>
<dbReference type="InterPro" id="IPR051791">
    <property type="entry name" value="Pra-immunoreactive"/>
</dbReference>
<dbReference type="Proteomes" id="UP001501303">
    <property type="component" value="Unassembled WGS sequence"/>
</dbReference>
<evidence type="ECO:0000256" key="1">
    <source>
        <dbReference type="ARBA" id="ARBA00004651"/>
    </source>
</evidence>
<evidence type="ECO:0000313" key="10">
    <source>
        <dbReference type="EMBL" id="GAA1931931.1"/>
    </source>
</evidence>
<dbReference type="Pfam" id="PF10708">
    <property type="entry name" value="DUF2510"/>
    <property type="match status" value="1"/>
</dbReference>
<feature type="compositionally biased region" description="Low complexity" evidence="6">
    <location>
        <begin position="264"/>
        <end position="273"/>
    </location>
</feature>
<feature type="compositionally biased region" description="Low complexity" evidence="6">
    <location>
        <begin position="110"/>
        <end position="125"/>
    </location>
</feature>
<evidence type="ECO:0008006" key="12">
    <source>
        <dbReference type="Google" id="ProtNLM"/>
    </source>
</evidence>
<dbReference type="PANTHER" id="PTHR36115:SF4">
    <property type="entry name" value="MEMBRANE PROTEIN"/>
    <property type="match status" value="1"/>
</dbReference>
<keyword evidence="4 7" id="KW-1133">Transmembrane helix</keyword>
<feature type="compositionally biased region" description="Pro residues" evidence="6">
    <location>
        <begin position="290"/>
        <end position="302"/>
    </location>
</feature>
<evidence type="ECO:0000256" key="5">
    <source>
        <dbReference type="ARBA" id="ARBA00023136"/>
    </source>
</evidence>
<dbReference type="Pfam" id="PF06271">
    <property type="entry name" value="RDD"/>
    <property type="match status" value="1"/>
</dbReference>
<evidence type="ECO:0000256" key="6">
    <source>
        <dbReference type="SAM" id="MobiDB-lite"/>
    </source>
</evidence>
<feature type="transmembrane region" description="Helical" evidence="7">
    <location>
        <begin position="431"/>
        <end position="451"/>
    </location>
</feature>